<dbReference type="GO" id="GO:0048511">
    <property type="term" value="P:rhythmic process"/>
    <property type="evidence" value="ECO:0007669"/>
    <property type="project" value="UniProtKB-KW"/>
</dbReference>
<dbReference type="FunFam" id="2.60.120.650:FF:000019">
    <property type="entry name" value="Bifunctional peptidase and arginyl-hydroxylase JMJD5"/>
    <property type="match status" value="1"/>
</dbReference>
<dbReference type="Proteomes" id="UP000549394">
    <property type="component" value="Unassembled WGS sequence"/>
</dbReference>
<evidence type="ECO:0000256" key="2">
    <source>
        <dbReference type="ARBA" id="ARBA00004123"/>
    </source>
</evidence>
<keyword evidence="5" id="KW-0223">Dioxygenase</keyword>
<keyword evidence="11" id="KW-0539">Nucleus</keyword>
<dbReference type="Pfam" id="PF13621">
    <property type="entry name" value="Cupin_8"/>
    <property type="match status" value="1"/>
</dbReference>
<proteinExistence type="predicted"/>
<dbReference type="PROSITE" id="PS51184">
    <property type="entry name" value="JMJC"/>
    <property type="match status" value="1"/>
</dbReference>
<evidence type="ECO:0000256" key="9">
    <source>
        <dbReference type="ARBA" id="ARBA00023108"/>
    </source>
</evidence>
<dbReference type="PANTHER" id="PTHR12461:SF106">
    <property type="entry name" value="BIFUNCTIONAL PEPTIDASE AND ARGINYL-HYDROXYLASE JMJD5"/>
    <property type="match status" value="1"/>
</dbReference>
<evidence type="ECO:0000256" key="1">
    <source>
        <dbReference type="ARBA" id="ARBA00001954"/>
    </source>
</evidence>
<keyword evidence="10" id="KW-0804">Transcription</keyword>
<evidence type="ECO:0000256" key="11">
    <source>
        <dbReference type="ARBA" id="ARBA00023242"/>
    </source>
</evidence>
<comment type="caution">
    <text evidence="15">The sequence shown here is derived from an EMBL/GenBank/DDBJ whole genome shotgun (WGS) entry which is preliminary data.</text>
</comment>
<dbReference type="InterPro" id="IPR003347">
    <property type="entry name" value="JmjC_dom"/>
</dbReference>
<keyword evidence="12" id="KW-0131">Cell cycle</keyword>
<dbReference type="PANTHER" id="PTHR12461">
    <property type="entry name" value="HYPOXIA-INDUCIBLE FACTOR 1 ALPHA INHIBITOR-RELATED"/>
    <property type="match status" value="1"/>
</dbReference>
<keyword evidence="8" id="KW-0805">Transcription regulation</keyword>
<dbReference type="GO" id="GO:0046872">
    <property type="term" value="F:metal ion binding"/>
    <property type="evidence" value="ECO:0007669"/>
    <property type="project" value="UniProtKB-KW"/>
</dbReference>
<evidence type="ECO:0000256" key="8">
    <source>
        <dbReference type="ARBA" id="ARBA00023015"/>
    </source>
</evidence>
<dbReference type="InterPro" id="IPR041667">
    <property type="entry name" value="Cupin_8"/>
</dbReference>
<protein>
    <recommendedName>
        <fullName evidence="13">JmjC domain-containing protein 5</fullName>
    </recommendedName>
</protein>
<dbReference type="GO" id="GO:0031648">
    <property type="term" value="P:protein destabilization"/>
    <property type="evidence" value="ECO:0007669"/>
    <property type="project" value="UniProtKB-ARBA"/>
</dbReference>
<organism evidence="15 16">
    <name type="scientific">Dimorphilus gyrociliatus</name>
    <dbReference type="NCBI Taxonomy" id="2664684"/>
    <lineage>
        <taxon>Eukaryota</taxon>
        <taxon>Metazoa</taxon>
        <taxon>Spiralia</taxon>
        <taxon>Lophotrochozoa</taxon>
        <taxon>Annelida</taxon>
        <taxon>Polychaeta</taxon>
        <taxon>Polychaeta incertae sedis</taxon>
        <taxon>Dinophilidae</taxon>
        <taxon>Dimorphilus</taxon>
    </lineage>
</organism>
<keyword evidence="3" id="KW-0479">Metal-binding</keyword>
<keyword evidence="9" id="KW-0090">Biological rhythms</keyword>
<evidence type="ECO:0000259" key="14">
    <source>
        <dbReference type="PROSITE" id="PS51184"/>
    </source>
</evidence>
<evidence type="ECO:0000256" key="12">
    <source>
        <dbReference type="ARBA" id="ARBA00023306"/>
    </source>
</evidence>
<evidence type="ECO:0000313" key="15">
    <source>
        <dbReference type="EMBL" id="CAD5120326.1"/>
    </source>
</evidence>
<keyword evidence="16" id="KW-1185">Reference proteome</keyword>
<evidence type="ECO:0000256" key="3">
    <source>
        <dbReference type="ARBA" id="ARBA00022723"/>
    </source>
</evidence>
<sequence length="402" mass="46156">MNLHSVNQRLKYILPIDIRTFNFNCTEKRVLGPFLYELLEILTESYLRGEWSVVVSKSEILLDKTWEHLNSGHWKNVSMSWRYLFSYGSLFLGVSKLALGNFDDESVLQATKSFDMGLLMGVPILDNILSKIILIVNEGSISDEPPSKVPRVIAESKTTVTIDPSKAVRRVVCPSLEKFKREFMDLSEPVIIENCMDLWPARSNRLWTIDYIKKVAGKRTVPIEVGSKYTEEDWSQSLMTVGEFIDKYIVGDCQTVGYLAQHQLFDQVPELKDDILIPDYCSITDSENNDVDINAWFGPSGTVSPLHHDPKHNLLCQVLGSKYIRLYSSSQSSSLYPHVERMLCNTSRVDVENVNEEEFPLFTQTPYKECILTDGCILYIPPKYWHYVKSLSISFSVSFWWN</sequence>
<dbReference type="GO" id="GO:0003682">
    <property type="term" value="F:chromatin binding"/>
    <property type="evidence" value="ECO:0007669"/>
    <property type="project" value="UniProtKB-ARBA"/>
</dbReference>
<evidence type="ECO:0000256" key="7">
    <source>
        <dbReference type="ARBA" id="ARBA00023004"/>
    </source>
</evidence>
<reference evidence="15 16" key="1">
    <citation type="submission" date="2020-08" db="EMBL/GenBank/DDBJ databases">
        <authorList>
            <person name="Hejnol A."/>
        </authorList>
    </citation>
    <scope>NUCLEOTIDE SEQUENCE [LARGE SCALE GENOMIC DNA]</scope>
</reference>
<dbReference type="AlphaFoldDB" id="A0A7I8VX77"/>
<evidence type="ECO:0000256" key="13">
    <source>
        <dbReference type="ARBA" id="ARBA00049800"/>
    </source>
</evidence>
<name>A0A7I8VX77_9ANNE</name>
<evidence type="ECO:0000256" key="6">
    <source>
        <dbReference type="ARBA" id="ARBA00023002"/>
    </source>
</evidence>
<dbReference type="GO" id="GO:0010468">
    <property type="term" value="P:regulation of gene expression"/>
    <property type="evidence" value="ECO:0007669"/>
    <property type="project" value="UniProtKB-ARBA"/>
</dbReference>
<dbReference type="SMART" id="SM00558">
    <property type="entry name" value="JmjC"/>
    <property type="match status" value="1"/>
</dbReference>
<comment type="subcellular location">
    <subcellularLocation>
        <location evidence="2">Nucleus</location>
    </subcellularLocation>
</comment>
<dbReference type="Pfam" id="PF24472">
    <property type="entry name" value="ARM_KDM8_N"/>
    <property type="match status" value="1"/>
</dbReference>
<evidence type="ECO:0000256" key="10">
    <source>
        <dbReference type="ARBA" id="ARBA00023163"/>
    </source>
</evidence>
<keyword evidence="7" id="KW-0408">Iron</keyword>
<dbReference type="SUPFAM" id="SSF51197">
    <property type="entry name" value="Clavaminate synthase-like"/>
    <property type="match status" value="1"/>
</dbReference>
<dbReference type="InterPro" id="IPR056520">
    <property type="entry name" value="ARM_KDM8_N"/>
</dbReference>
<accession>A0A7I8VX77</accession>
<dbReference type="GO" id="GO:0005634">
    <property type="term" value="C:nucleus"/>
    <property type="evidence" value="ECO:0007669"/>
    <property type="project" value="UniProtKB-SubCell"/>
</dbReference>
<keyword evidence="6" id="KW-0560">Oxidoreductase</keyword>
<feature type="domain" description="JmjC" evidence="14">
    <location>
        <begin position="257"/>
        <end position="402"/>
    </location>
</feature>
<keyword evidence="4" id="KW-0156">Chromatin regulator</keyword>
<dbReference type="Gene3D" id="2.60.120.650">
    <property type="entry name" value="Cupin"/>
    <property type="match status" value="1"/>
</dbReference>
<comment type="cofactor">
    <cofactor evidence="1">
        <name>Fe(2+)</name>
        <dbReference type="ChEBI" id="CHEBI:29033"/>
    </cofactor>
</comment>
<dbReference type="GO" id="GO:0051864">
    <property type="term" value="F:histone H3K36 demethylase activity"/>
    <property type="evidence" value="ECO:0007669"/>
    <property type="project" value="TreeGrafter"/>
</dbReference>
<evidence type="ECO:0000256" key="5">
    <source>
        <dbReference type="ARBA" id="ARBA00022964"/>
    </source>
</evidence>
<dbReference type="EMBL" id="CAJFCJ010000012">
    <property type="protein sequence ID" value="CAD5120326.1"/>
    <property type="molecule type" value="Genomic_DNA"/>
</dbReference>
<evidence type="ECO:0000256" key="4">
    <source>
        <dbReference type="ARBA" id="ARBA00022853"/>
    </source>
</evidence>
<evidence type="ECO:0000313" key="16">
    <source>
        <dbReference type="Proteomes" id="UP000549394"/>
    </source>
</evidence>
<gene>
    <name evidence="15" type="ORF">DGYR_LOCUS8436</name>
</gene>
<dbReference type="OrthoDB" id="47172at2759"/>